<dbReference type="CDD" id="cd02980">
    <property type="entry name" value="TRX_Fd_family"/>
    <property type="match status" value="1"/>
</dbReference>
<keyword evidence="2" id="KW-1185">Reference proteome</keyword>
<dbReference type="RefSeq" id="WP_019230162.1">
    <property type="nucleotide sequence ID" value="NZ_JAYFNS010000043.1"/>
</dbReference>
<accession>A0A562JFP4</accession>
<dbReference type="SUPFAM" id="SSF52833">
    <property type="entry name" value="Thioredoxin-like"/>
    <property type="match status" value="1"/>
</dbReference>
<dbReference type="InterPro" id="IPR036249">
    <property type="entry name" value="Thioredoxin-like_sf"/>
</dbReference>
<gene>
    <name evidence="1" type="ORF">LY60_01510</name>
</gene>
<dbReference type="AlphaFoldDB" id="A0A562JFP4"/>
<dbReference type="Proteomes" id="UP000315343">
    <property type="component" value="Unassembled WGS sequence"/>
</dbReference>
<name>A0A562JFP4_9FIRM</name>
<evidence type="ECO:0000313" key="2">
    <source>
        <dbReference type="Proteomes" id="UP000315343"/>
    </source>
</evidence>
<comment type="caution">
    <text evidence="1">The sequence shown here is derived from an EMBL/GenBank/DDBJ whole genome shotgun (WGS) entry which is preliminary data.</text>
</comment>
<dbReference type="OrthoDB" id="9807975at2"/>
<reference evidence="1 2" key="1">
    <citation type="submission" date="2019-07" db="EMBL/GenBank/DDBJ databases">
        <title>Genomic Encyclopedia of Type Strains, Phase I: the one thousand microbial genomes (KMG-I) project.</title>
        <authorList>
            <person name="Kyrpides N."/>
        </authorList>
    </citation>
    <scope>NUCLEOTIDE SEQUENCE [LARGE SCALE GENOMIC DNA]</scope>
    <source>
        <strain evidence="1 2">DSM 13558</strain>
    </source>
</reference>
<proteinExistence type="predicted"/>
<sequence length="85" mass="9358">MTELKICVGSACHLKGSTEVIDIFKKCVDSRNVSDKVEIKGAFCLGHCTEAVSVCLNDKIYSVAPENAETFFDKHVMDSLCEELL</sequence>
<dbReference type="Pfam" id="PF01257">
    <property type="entry name" value="2Fe-2S_thioredx"/>
    <property type="match status" value="1"/>
</dbReference>
<organism evidence="1 2">
    <name type="scientific">Sedimentibacter saalensis</name>
    <dbReference type="NCBI Taxonomy" id="130788"/>
    <lineage>
        <taxon>Bacteria</taxon>
        <taxon>Bacillati</taxon>
        <taxon>Bacillota</taxon>
        <taxon>Tissierellia</taxon>
        <taxon>Sedimentibacter</taxon>
    </lineage>
</organism>
<evidence type="ECO:0000313" key="1">
    <source>
        <dbReference type="EMBL" id="TWH81755.1"/>
    </source>
</evidence>
<dbReference type="EMBL" id="VLKH01000003">
    <property type="protein sequence ID" value="TWH81755.1"/>
    <property type="molecule type" value="Genomic_DNA"/>
</dbReference>
<protein>
    <submittedName>
        <fullName evidence="1">Thioredoxin-like protein</fullName>
    </submittedName>
</protein>
<dbReference type="Gene3D" id="3.40.30.10">
    <property type="entry name" value="Glutaredoxin"/>
    <property type="match status" value="1"/>
</dbReference>